<dbReference type="Gene3D" id="3.40.50.2000">
    <property type="entry name" value="Glycogen Phosphorylase B"/>
    <property type="match status" value="1"/>
</dbReference>
<organism evidence="1">
    <name type="scientific">candidate division WOR-3 bacterium</name>
    <dbReference type="NCBI Taxonomy" id="2052148"/>
    <lineage>
        <taxon>Bacteria</taxon>
        <taxon>Bacteria division WOR-3</taxon>
    </lineage>
</organism>
<keyword evidence="1" id="KW-0808">Transferase</keyword>
<gene>
    <name evidence="1" type="ORF">ENP86_09490</name>
</gene>
<sequence length="346" mass="39698">MKKKILFSAPSKSPGPLTAFRNHKALLGSFFDVDIVLLEELISPPFLKDFRHQSLYYRICKRLKLPVIDQILPYGENVIFGTFAPIHEKIVEKLNKKGIRPSFMWCSSLGQIEMTLSERKPFSRLIELLRAGKVKYLFLHRRLYNSIGFFVKEAIFLPHSIDLTIYKNVSKANLPGINLDLFCRPRLGKNILNQITGFEMAGIDGVLHINFDPAQFQGIIEKISQRVIRHKWLSQEEYFSLVAGMTLSLQVTIGESFNYAVCERMCLGVPVLTTRDIYLVAEDEFLIKYLCIEAPDTPAEIARAMKNIVLNKNLRQELAEGCKKRIAQVAEQNNKIVLEQFLHYFG</sequence>
<name>A0A7V0Z6W3_UNCW3</name>
<reference evidence="1" key="1">
    <citation type="journal article" date="2020" name="mSystems">
        <title>Genome- and Community-Level Interaction Insights into Carbon Utilization and Element Cycling Functions of Hydrothermarchaeota in Hydrothermal Sediment.</title>
        <authorList>
            <person name="Zhou Z."/>
            <person name="Liu Y."/>
            <person name="Xu W."/>
            <person name="Pan J."/>
            <person name="Luo Z.H."/>
            <person name="Li M."/>
        </authorList>
    </citation>
    <scope>NUCLEOTIDE SEQUENCE [LARGE SCALE GENOMIC DNA]</scope>
    <source>
        <strain evidence="1">SpSt-258</strain>
    </source>
</reference>
<dbReference type="GO" id="GO:0016740">
    <property type="term" value="F:transferase activity"/>
    <property type="evidence" value="ECO:0007669"/>
    <property type="project" value="UniProtKB-KW"/>
</dbReference>
<comment type="caution">
    <text evidence="1">The sequence shown here is derived from an EMBL/GenBank/DDBJ whole genome shotgun (WGS) entry which is preliminary data.</text>
</comment>
<accession>A0A7V0Z6W3</accession>
<proteinExistence type="predicted"/>
<dbReference type="EMBL" id="DSKY01000021">
    <property type="protein sequence ID" value="HDY59766.1"/>
    <property type="molecule type" value="Genomic_DNA"/>
</dbReference>
<evidence type="ECO:0000313" key="1">
    <source>
        <dbReference type="EMBL" id="HDY59766.1"/>
    </source>
</evidence>
<protein>
    <submittedName>
        <fullName evidence="1">Glycosyltransferase family 1 protein</fullName>
    </submittedName>
</protein>
<dbReference type="AlphaFoldDB" id="A0A7V0Z6W3"/>
<dbReference type="SUPFAM" id="SSF53756">
    <property type="entry name" value="UDP-Glycosyltransferase/glycogen phosphorylase"/>
    <property type="match status" value="1"/>
</dbReference>